<dbReference type="EMBL" id="CAJVPS010006350">
    <property type="protein sequence ID" value="CAG8624288.1"/>
    <property type="molecule type" value="Genomic_DNA"/>
</dbReference>
<gene>
    <name evidence="2" type="ORF">ALEPTO_LOCUS9099</name>
</gene>
<reference evidence="2" key="1">
    <citation type="submission" date="2021-06" db="EMBL/GenBank/DDBJ databases">
        <authorList>
            <person name="Kallberg Y."/>
            <person name="Tangrot J."/>
            <person name="Rosling A."/>
        </authorList>
    </citation>
    <scope>NUCLEOTIDE SEQUENCE</scope>
    <source>
        <strain evidence="2">FL130A</strain>
    </source>
</reference>
<comment type="caution">
    <text evidence="2">The sequence shown here is derived from an EMBL/GenBank/DDBJ whole genome shotgun (WGS) entry which is preliminary data.</text>
</comment>
<evidence type="ECO:0000313" key="2">
    <source>
        <dbReference type="EMBL" id="CAG8624288.1"/>
    </source>
</evidence>
<protein>
    <submittedName>
        <fullName evidence="2">173_t:CDS:1</fullName>
    </submittedName>
</protein>
<feature type="region of interest" description="Disordered" evidence="1">
    <location>
        <begin position="1"/>
        <end position="51"/>
    </location>
</feature>
<dbReference type="Proteomes" id="UP000789508">
    <property type="component" value="Unassembled WGS sequence"/>
</dbReference>
<dbReference type="AlphaFoldDB" id="A0A9N9GPN5"/>
<feature type="compositionally biased region" description="Polar residues" evidence="1">
    <location>
        <begin position="12"/>
        <end position="25"/>
    </location>
</feature>
<feature type="non-terminal residue" evidence="2">
    <location>
        <position position="1"/>
    </location>
</feature>
<keyword evidence="3" id="KW-1185">Reference proteome</keyword>
<evidence type="ECO:0000313" key="3">
    <source>
        <dbReference type="Proteomes" id="UP000789508"/>
    </source>
</evidence>
<name>A0A9N9GPN5_9GLOM</name>
<accession>A0A9N9GPN5</accession>
<sequence length="76" mass="8034">IASVARKAMKPHTTSDSPRVSNANGAATKAQEIVISETDTPNGTDTKESPQGDEDFVVAVVLLVVFCVSIEQSWTS</sequence>
<organism evidence="2 3">
    <name type="scientific">Ambispora leptoticha</name>
    <dbReference type="NCBI Taxonomy" id="144679"/>
    <lineage>
        <taxon>Eukaryota</taxon>
        <taxon>Fungi</taxon>
        <taxon>Fungi incertae sedis</taxon>
        <taxon>Mucoromycota</taxon>
        <taxon>Glomeromycotina</taxon>
        <taxon>Glomeromycetes</taxon>
        <taxon>Archaeosporales</taxon>
        <taxon>Ambisporaceae</taxon>
        <taxon>Ambispora</taxon>
    </lineage>
</organism>
<proteinExistence type="predicted"/>
<evidence type="ECO:0000256" key="1">
    <source>
        <dbReference type="SAM" id="MobiDB-lite"/>
    </source>
</evidence>